<dbReference type="InterPro" id="IPR020846">
    <property type="entry name" value="MFS_dom"/>
</dbReference>
<dbReference type="EMBL" id="JANUHB010000001">
    <property type="protein sequence ID" value="MCS0807640.1"/>
    <property type="molecule type" value="Genomic_DNA"/>
</dbReference>
<reference evidence="6 7" key="1">
    <citation type="submission" date="2022-08" db="EMBL/GenBank/DDBJ databases">
        <title>Reclassification of Massilia species as members of the genera Telluria, Duganella, Pseudoduganella, Mokoshia gen. nov. and Zemynaea gen. nov. using orthogonal and non-orthogonal genome-based approaches.</title>
        <authorList>
            <person name="Bowman J.P."/>
        </authorList>
    </citation>
    <scope>NUCLEOTIDE SEQUENCE [LARGE SCALE GENOMIC DNA]</scope>
    <source>
        <strain evidence="6 7">JCM 31605</strain>
    </source>
</reference>
<keyword evidence="7" id="KW-1185">Reference proteome</keyword>
<keyword evidence="1 4" id="KW-0812">Transmembrane</keyword>
<dbReference type="SUPFAM" id="SSF103473">
    <property type="entry name" value="MFS general substrate transporter"/>
    <property type="match status" value="1"/>
</dbReference>
<dbReference type="InterPro" id="IPR011701">
    <property type="entry name" value="MFS"/>
</dbReference>
<evidence type="ECO:0000256" key="2">
    <source>
        <dbReference type="ARBA" id="ARBA00022989"/>
    </source>
</evidence>
<dbReference type="PANTHER" id="PTHR11360:SF317">
    <property type="entry name" value="MAJOR FACILITATOR SUPERFAMILY (MFS) PROFILE DOMAIN-CONTAINING PROTEIN-RELATED"/>
    <property type="match status" value="1"/>
</dbReference>
<feature type="transmembrane region" description="Helical" evidence="4">
    <location>
        <begin position="210"/>
        <end position="228"/>
    </location>
</feature>
<dbReference type="Proteomes" id="UP001206126">
    <property type="component" value="Unassembled WGS sequence"/>
</dbReference>
<dbReference type="InterPro" id="IPR050327">
    <property type="entry name" value="Proton-linked_MCT"/>
</dbReference>
<proteinExistence type="predicted"/>
<dbReference type="InterPro" id="IPR036259">
    <property type="entry name" value="MFS_trans_sf"/>
</dbReference>
<feature type="transmembrane region" description="Helical" evidence="4">
    <location>
        <begin position="268"/>
        <end position="289"/>
    </location>
</feature>
<dbReference type="PROSITE" id="PS50850">
    <property type="entry name" value="MFS"/>
    <property type="match status" value="1"/>
</dbReference>
<feature type="transmembrane region" description="Helical" evidence="4">
    <location>
        <begin position="353"/>
        <end position="372"/>
    </location>
</feature>
<comment type="caution">
    <text evidence="6">The sequence shown here is derived from an EMBL/GenBank/DDBJ whole genome shotgun (WGS) entry which is preliminary data.</text>
</comment>
<feature type="transmembrane region" description="Helical" evidence="4">
    <location>
        <begin position="138"/>
        <end position="158"/>
    </location>
</feature>
<evidence type="ECO:0000256" key="3">
    <source>
        <dbReference type="ARBA" id="ARBA00023136"/>
    </source>
</evidence>
<organism evidence="6 7">
    <name type="scientific">Massilia agilis</name>
    <dbReference type="NCBI Taxonomy" id="1811226"/>
    <lineage>
        <taxon>Bacteria</taxon>
        <taxon>Pseudomonadati</taxon>
        <taxon>Pseudomonadota</taxon>
        <taxon>Betaproteobacteria</taxon>
        <taxon>Burkholderiales</taxon>
        <taxon>Oxalobacteraceae</taxon>
        <taxon>Telluria group</taxon>
        <taxon>Massilia</taxon>
    </lineage>
</organism>
<feature type="transmembrane region" description="Helical" evidence="4">
    <location>
        <begin position="378"/>
        <end position="402"/>
    </location>
</feature>
<dbReference type="Gene3D" id="1.20.1250.20">
    <property type="entry name" value="MFS general substrate transporter like domains"/>
    <property type="match status" value="2"/>
</dbReference>
<accession>A0ABT2D8M1</accession>
<keyword evidence="2 4" id="KW-1133">Transmembrane helix</keyword>
<protein>
    <submittedName>
        <fullName evidence="6">OFA family MFS transporter</fullName>
    </submittedName>
</protein>
<keyword evidence="3 4" id="KW-0472">Membrane</keyword>
<dbReference type="CDD" id="cd17353">
    <property type="entry name" value="MFS_OFA_like"/>
    <property type="match status" value="1"/>
</dbReference>
<name>A0ABT2D8M1_9BURK</name>
<feature type="transmembrane region" description="Helical" evidence="4">
    <location>
        <begin position="170"/>
        <end position="190"/>
    </location>
</feature>
<feature type="transmembrane region" description="Helical" evidence="4">
    <location>
        <begin position="319"/>
        <end position="341"/>
    </location>
</feature>
<feature type="transmembrane region" description="Helical" evidence="4">
    <location>
        <begin position="111"/>
        <end position="132"/>
    </location>
</feature>
<evidence type="ECO:0000259" key="5">
    <source>
        <dbReference type="PROSITE" id="PS50850"/>
    </source>
</evidence>
<gene>
    <name evidence="6" type="ORF">NX774_06840</name>
</gene>
<feature type="transmembrane region" description="Helical" evidence="4">
    <location>
        <begin position="414"/>
        <end position="433"/>
    </location>
</feature>
<feature type="transmembrane region" description="Helical" evidence="4">
    <location>
        <begin position="21"/>
        <end position="45"/>
    </location>
</feature>
<evidence type="ECO:0000313" key="6">
    <source>
        <dbReference type="EMBL" id="MCS0807640.1"/>
    </source>
</evidence>
<evidence type="ECO:0000256" key="1">
    <source>
        <dbReference type="ARBA" id="ARBA00022692"/>
    </source>
</evidence>
<feature type="transmembrane region" description="Helical" evidence="4">
    <location>
        <begin position="453"/>
        <end position="472"/>
    </location>
</feature>
<evidence type="ECO:0000256" key="4">
    <source>
        <dbReference type="SAM" id="Phobius"/>
    </source>
</evidence>
<dbReference type="RefSeq" id="WP_258821399.1">
    <property type="nucleotide sequence ID" value="NZ_JANUHB010000001.1"/>
</dbReference>
<feature type="transmembrane region" description="Helical" evidence="4">
    <location>
        <begin position="80"/>
        <end position="99"/>
    </location>
</feature>
<feature type="domain" description="Major facilitator superfamily (MFS) profile" evidence="5">
    <location>
        <begin position="27"/>
        <end position="477"/>
    </location>
</feature>
<dbReference type="Pfam" id="PF07690">
    <property type="entry name" value="MFS_1"/>
    <property type="match status" value="1"/>
</dbReference>
<evidence type="ECO:0000313" key="7">
    <source>
        <dbReference type="Proteomes" id="UP001206126"/>
    </source>
</evidence>
<sequence length="546" mass="58450">MALLDMLDKDRTIAGPMFNRWLVPPAALAIHLCIGMAYGFSVFWLPLSKAIGIKEPIACPADMGFMAEIFSTTCDWKISMLGWMFTLFFVFLGLSTALFGGWLEHAGPRKAGVVSALCWCGGLVISALGIYLHQIWMMWVGSGVIGGIGLGLGYISPVSTLIKWFPDRRGMATGMAIMGFGGGAMIGAPLADKLMKYFATPTSVGVWETFLALAAIYFVFMMAGALAYRVPAAGWTPKGWTAPAAKSSNKMITNRHVHVNRVWSIPQFWLVWGVLFLNVSAGIGILAMASPLLQEVFGGRLIGVNLPYNDLDAAQKGQIAAIAAGFTGLLSLFNIGGRFVWASCSDYIGRKATYFVFLVLGLVLYASIPSLAHSGQLALFVGFFCIILSMYGGGFSTVPAYLADLFGTQMVGAIHGRLLTAWAAAGVLGPSLVNYVREYQISHGVAKAEAYDLAMYMLAGLILLGLVCNALVRPLADKYFMTEEELATEKRLAHERDVAASSGTGSSVVATGGSNPAIATFAWLAVGLPILYGVWVTLQKAAVLFK</sequence>
<dbReference type="PANTHER" id="PTHR11360">
    <property type="entry name" value="MONOCARBOXYLATE TRANSPORTER"/>
    <property type="match status" value="1"/>
</dbReference>